<protein>
    <submittedName>
        <fullName evidence="1">Uncharacterized protein</fullName>
    </submittedName>
</protein>
<organism evidence="1 2">
    <name type="scientific">Lactuca sativa</name>
    <name type="common">Garden lettuce</name>
    <dbReference type="NCBI Taxonomy" id="4236"/>
    <lineage>
        <taxon>Eukaryota</taxon>
        <taxon>Viridiplantae</taxon>
        <taxon>Streptophyta</taxon>
        <taxon>Embryophyta</taxon>
        <taxon>Tracheophyta</taxon>
        <taxon>Spermatophyta</taxon>
        <taxon>Magnoliopsida</taxon>
        <taxon>eudicotyledons</taxon>
        <taxon>Gunneridae</taxon>
        <taxon>Pentapetalae</taxon>
        <taxon>asterids</taxon>
        <taxon>campanulids</taxon>
        <taxon>Asterales</taxon>
        <taxon>Asteraceae</taxon>
        <taxon>Cichorioideae</taxon>
        <taxon>Cichorieae</taxon>
        <taxon>Lactucinae</taxon>
        <taxon>Lactuca</taxon>
    </lineage>
</organism>
<proteinExistence type="predicted"/>
<dbReference type="AlphaFoldDB" id="A0A9R1XDT6"/>
<reference evidence="1 2" key="1">
    <citation type="journal article" date="2017" name="Nat. Commun.">
        <title>Genome assembly with in vitro proximity ligation data and whole-genome triplication in lettuce.</title>
        <authorList>
            <person name="Reyes-Chin-Wo S."/>
            <person name="Wang Z."/>
            <person name="Yang X."/>
            <person name="Kozik A."/>
            <person name="Arikit S."/>
            <person name="Song C."/>
            <person name="Xia L."/>
            <person name="Froenicke L."/>
            <person name="Lavelle D.O."/>
            <person name="Truco M.J."/>
            <person name="Xia R."/>
            <person name="Zhu S."/>
            <person name="Xu C."/>
            <person name="Xu H."/>
            <person name="Xu X."/>
            <person name="Cox K."/>
            <person name="Korf I."/>
            <person name="Meyers B.C."/>
            <person name="Michelmore R.W."/>
        </authorList>
    </citation>
    <scope>NUCLEOTIDE SEQUENCE [LARGE SCALE GENOMIC DNA]</scope>
    <source>
        <strain evidence="2">cv. Salinas</strain>
        <tissue evidence="1">Seedlings</tissue>
    </source>
</reference>
<accession>A0A9R1XDT6</accession>
<keyword evidence="2" id="KW-1185">Reference proteome</keyword>
<name>A0A9R1XDT6_LACSA</name>
<evidence type="ECO:0000313" key="1">
    <source>
        <dbReference type="EMBL" id="KAJ0206614.1"/>
    </source>
</evidence>
<sequence length="88" mass="9788">MAGLRGSMDYQNDQNPSIYIPKYIDINVPNVQSKKGSGKKNRIQSAAEIAYKNLNKQKRRCLGCGERAVHNLHTCPIKLAVEQSSKAT</sequence>
<gene>
    <name evidence="1" type="ORF">LSAT_V11C500264080</name>
</gene>
<dbReference type="Proteomes" id="UP000235145">
    <property type="component" value="Unassembled WGS sequence"/>
</dbReference>
<comment type="caution">
    <text evidence="1">The sequence shown here is derived from an EMBL/GenBank/DDBJ whole genome shotgun (WGS) entry which is preliminary data.</text>
</comment>
<evidence type="ECO:0000313" key="2">
    <source>
        <dbReference type="Proteomes" id="UP000235145"/>
    </source>
</evidence>
<dbReference type="EMBL" id="NBSK02000005">
    <property type="protein sequence ID" value="KAJ0206614.1"/>
    <property type="molecule type" value="Genomic_DNA"/>
</dbReference>